<reference evidence="1 2" key="1">
    <citation type="submission" date="2019-03" db="EMBL/GenBank/DDBJ databases">
        <title>First draft genome of Liparis tanakae, snailfish: a comprehensive survey of snailfish specific genes.</title>
        <authorList>
            <person name="Kim W."/>
            <person name="Song I."/>
            <person name="Jeong J.-H."/>
            <person name="Kim D."/>
            <person name="Kim S."/>
            <person name="Ryu S."/>
            <person name="Song J.Y."/>
            <person name="Lee S.K."/>
        </authorList>
    </citation>
    <scope>NUCLEOTIDE SEQUENCE [LARGE SCALE GENOMIC DNA]</scope>
    <source>
        <tissue evidence="1">Muscle</tissue>
    </source>
</reference>
<comment type="caution">
    <text evidence="1">The sequence shown here is derived from an EMBL/GenBank/DDBJ whole genome shotgun (WGS) entry which is preliminary data.</text>
</comment>
<dbReference type="Proteomes" id="UP000314294">
    <property type="component" value="Unassembled WGS sequence"/>
</dbReference>
<dbReference type="AlphaFoldDB" id="A0A4Z2DYK9"/>
<sequence length="70" mass="8179">MKPTGLSWDTWNTVSELKAGQWAEDCDIQSNFSFGIPKRFKFTFPNNRPKQRLLTNNKQRVNQIMVNTTC</sequence>
<proteinExistence type="predicted"/>
<name>A0A4Z2DYK9_9TELE</name>
<organism evidence="1 2">
    <name type="scientific">Liparis tanakae</name>
    <name type="common">Tanaka's snailfish</name>
    <dbReference type="NCBI Taxonomy" id="230148"/>
    <lineage>
        <taxon>Eukaryota</taxon>
        <taxon>Metazoa</taxon>
        <taxon>Chordata</taxon>
        <taxon>Craniata</taxon>
        <taxon>Vertebrata</taxon>
        <taxon>Euteleostomi</taxon>
        <taxon>Actinopterygii</taxon>
        <taxon>Neopterygii</taxon>
        <taxon>Teleostei</taxon>
        <taxon>Neoteleostei</taxon>
        <taxon>Acanthomorphata</taxon>
        <taxon>Eupercaria</taxon>
        <taxon>Perciformes</taxon>
        <taxon>Cottioidei</taxon>
        <taxon>Cottales</taxon>
        <taxon>Liparidae</taxon>
        <taxon>Liparis</taxon>
    </lineage>
</organism>
<keyword evidence="2" id="KW-1185">Reference proteome</keyword>
<accession>A0A4Z2DYK9</accession>
<evidence type="ECO:0000313" key="2">
    <source>
        <dbReference type="Proteomes" id="UP000314294"/>
    </source>
</evidence>
<dbReference type="EMBL" id="SRLO01027557">
    <property type="protein sequence ID" value="TNN21507.1"/>
    <property type="molecule type" value="Genomic_DNA"/>
</dbReference>
<gene>
    <name evidence="1" type="ORF">EYF80_068382</name>
</gene>
<protein>
    <submittedName>
        <fullName evidence="1">Uncharacterized protein</fullName>
    </submittedName>
</protein>
<evidence type="ECO:0000313" key="1">
    <source>
        <dbReference type="EMBL" id="TNN21507.1"/>
    </source>
</evidence>